<dbReference type="RefSeq" id="WP_048699639.1">
    <property type="nucleotide sequence ID" value="NZ_HG764815.1"/>
</dbReference>
<evidence type="ECO:0008006" key="5">
    <source>
        <dbReference type="Google" id="ProtNLM"/>
    </source>
</evidence>
<dbReference type="STRING" id="1193182.BN11_4020001"/>
<organism evidence="3 4">
    <name type="scientific">Nostocoides australiense Ben110</name>
    <dbReference type="NCBI Taxonomy" id="1193182"/>
    <lineage>
        <taxon>Bacteria</taxon>
        <taxon>Bacillati</taxon>
        <taxon>Actinomycetota</taxon>
        <taxon>Actinomycetes</taxon>
        <taxon>Micrococcales</taxon>
        <taxon>Intrasporangiaceae</taxon>
        <taxon>Nostocoides</taxon>
    </lineage>
</organism>
<evidence type="ECO:0000256" key="1">
    <source>
        <dbReference type="SAM" id="MobiDB-lite"/>
    </source>
</evidence>
<dbReference type="EMBL" id="CAJA01000338">
    <property type="protein sequence ID" value="CCH74221.1"/>
    <property type="molecule type" value="Genomic_DNA"/>
</dbReference>
<keyword evidence="2" id="KW-0472">Membrane</keyword>
<dbReference type="OrthoDB" id="3403609at2"/>
<evidence type="ECO:0000256" key="2">
    <source>
        <dbReference type="SAM" id="Phobius"/>
    </source>
</evidence>
<dbReference type="Proteomes" id="UP000035763">
    <property type="component" value="Unassembled WGS sequence"/>
</dbReference>
<feature type="region of interest" description="Disordered" evidence="1">
    <location>
        <begin position="139"/>
        <end position="160"/>
    </location>
</feature>
<feature type="transmembrane region" description="Helical" evidence="2">
    <location>
        <begin position="33"/>
        <end position="57"/>
    </location>
</feature>
<protein>
    <recommendedName>
        <fullName evidence="5">Cell division protein FtsL</fullName>
    </recommendedName>
</protein>
<keyword evidence="4" id="KW-1185">Reference proteome</keyword>
<accession>W6JZJ5</accession>
<gene>
    <name evidence="3" type="ORF">BN11_4020001</name>
</gene>
<dbReference type="AlphaFoldDB" id="W6JZJ5"/>
<evidence type="ECO:0000313" key="4">
    <source>
        <dbReference type="Proteomes" id="UP000035763"/>
    </source>
</evidence>
<keyword evidence="2" id="KW-1133">Transmembrane helix</keyword>
<name>W6JZJ5_9MICO</name>
<comment type="caution">
    <text evidence="3">The sequence shown here is derived from an EMBL/GenBank/DDBJ whole genome shotgun (WGS) entry which is preliminary data.</text>
</comment>
<keyword evidence="2" id="KW-0812">Transmembrane</keyword>
<reference evidence="3 4" key="1">
    <citation type="journal article" date="2013" name="ISME J.">
        <title>A metabolic model for members of the genus Tetrasphaera involved in enhanced biological phosphorus removal.</title>
        <authorList>
            <person name="Kristiansen R."/>
            <person name="Nguyen H.T.T."/>
            <person name="Saunders A.M."/>
            <person name="Nielsen J.L."/>
            <person name="Wimmer R."/>
            <person name="Le V.Q."/>
            <person name="McIlroy S.J."/>
            <person name="Petrovski S."/>
            <person name="Seviour R.J."/>
            <person name="Calteau A."/>
            <person name="Nielsen K.L."/>
            <person name="Nielsen P.H."/>
        </authorList>
    </citation>
    <scope>NUCLEOTIDE SEQUENCE [LARGE SCALE GENOMIC DNA]</scope>
    <source>
        <strain evidence="3 4">Ben110</strain>
    </source>
</reference>
<sequence>MSSTALKLSGAPAKAPGGPPLSVVRGGAGVRQAWFSLAMLAVLVLGLLATLVINTALAEGSYERGKLVTESTVLADRQESLTTDLDNLRAPAALAKEAMSMGMVPAQSAAFVRLADGAILGVAEAATADKRFTVVTSPALPTSTAKSSAAAPSSAPTSKD</sequence>
<proteinExistence type="predicted"/>
<evidence type="ECO:0000313" key="3">
    <source>
        <dbReference type="EMBL" id="CCH74221.1"/>
    </source>
</evidence>